<feature type="signal peptide" evidence="1">
    <location>
        <begin position="1"/>
        <end position="21"/>
    </location>
</feature>
<dbReference type="Gene3D" id="3.90.930.1">
    <property type="match status" value="1"/>
</dbReference>
<dbReference type="GO" id="GO:0031992">
    <property type="term" value="F:energy transducer activity"/>
    <property type="evidence" value="ECO:0007669"/>
    <property type="project" value="TreeGrafter"/>
</dbReference>
<evidence type="ECO:0000259" key="2">
    <source>
        <dbReference type="PROSITE" id="PS52015"/>
    </source>
</evidence>
<dbReference type="STRING" id="390242.SAMN04488024_109130"/>
<dbReference type="Proteomes" id="UP000199455">
    <property type="component" value="Unassembled WGS sequence"/>
</dbReference>
<name>A0A1G6YU31_9SPHI</name>
<dbReference type="RefSeq" id="WP_090771258.1">
    <property type="nucleotide sequence ID" value="NZ_FMZH01000009.1"/>
</dbReference>
<dbReference type="SUPFAM" id="SSF74653">
    <property type="entry name" value="TolA/TonB C-terminal domain"/>
    <property type="match status" value="1"/>
</dbReference>
<evidence type="ECO:0000256" key="1">
    <source>
        <dbReference type="SAM" id="SignalP"/>
    </source>
</evidence>
<dbReference type="PANTHER" id="PTHR33446:SF2">
    <property type="entry name" value="PROTEIN TONB"/>
    <property type="match status" value="1"/>
</dbReference>
<gene>
    <name evidence="3" type="ORF">SAMN04488024_109130</name>
</gene>
<dbReference type="InterPro" id="IPR037682">
    <property type="entry name" value="TonB_C"/>
</dbReference>
<dbReference type="GO" id="GO:0055085">
    <property type="term" value="P:transmembrane transport"/>
    <property type="evidence" value="ECO:0007669"/>
    <property type="project" value="InterPro"/>
</dbReference>
<dbReference type="SUPFAM" id="SSF82185">
    <property type="entry name" value="Histone H3 K4-specific methyltransferase SET7/9 N-terminal domain"/>
    <property type="match status" value="1"/>
</dbReference>
<reference evidence="4" key="1">
    <citation type="submission" date="2016-10" db="EMBL/GenBank/DDBJ databases">
        <authorList>
            <person name="Varghese N."/>
            <person name="Submissions S."/>
        </authorList>
    </citation>
    <scope>NUCLEOTIDE SEQUENCE [LARGE SCALE GENOMIC DNA]</scope>
    <source>
        <strain evidence="4">DSM 18609</strain>
    </source>
</reference>
<dbReference type="PANTHER" id="PTHR33446">
    <property type="entry name" value="PROTEIN TONB-RELATED"/>
    <property type="match status" value="1"/>
</dbReference>
<protein>
    <submittedName>
        <fullName evidence="3">TonB protein C-terminal</fullName>
    </submittedName>
</protein>
<evidence type="ECO:0000313" key="4">
    <source>
        <dbReference type="Proteomes" id="UP000199455"/>
    </source>
</evidence>
<proteinExistence type="predicted"/>
<dbReference type="EMBL" id="FMZH01000009">
    <property type="protein sequence ID" value="SDD93919.1"/>
    <property type="molecule type" value="Genomic_DNA"/>
</dbReference>
<accession>A0A1G6YU31</accession>
<sequence>MKKYILLVIATTLLLSSYAQKQTVVSYFKKDTITVNKDDYDYKRIIEETDTPSIYRLFEFYPDNKAKTSASISKFDPYIVYEGLCLSYNKQGVLVSKINFKNGKLSGECIYYYDNGKLQNLFVYDELANNPDKQQRKWVTGIDSLGNQFIKDGNGTYKGTDKEGLTEEGNYLDGYKNGIWKGTSDKGSYEEIYENGIFKSGRSTLKNGKQIKYREIDQKPEFKKGIAEFYQYLNWNYKLPQEAEENGVRGRLYITFVVEKDGSLTNYEFKNNLGYGTQEEAERVLNSCPKWIPGMQHGIPVRVKYTININLPTR</sequence>
<keyword evidence="1" id="KW-0732">Signal</keyword>
<dbReference type="Pfam" id="PF03544">
    <property type="entry name" value="TonB_C"/>
    <property type="match status" value="1"/>
</dbReference>
<dbReference type="PROSITE" id="PS52015">
    <property type="entry name" value="TONB_CTD"/>
    <property type="match status" value="1"/>
</dbReference>
<evidence type="ECO:0000313" key="3">
    <source>
        <dbReference type="EMBL" id="SDD93919.1"/>
    </source>
</evidence>
<feature type="domain" description="TonB C-terminal" evidence="2">
    <location>
        <begin position="224"/>
        <end position="314"/>
    </location>
</feature>
<organism evidence="3 4">
    <name type="scientific">Pedobacter soli</name>
    <dbReference type="NCBI Taxonomy" id="390242"/>
    <lineage>
        <taxon>Bacteria</taxon>
        <taxon>Pseudomonadati</taxon>
        <taxon>Bacteroidota</taxon>
        <taxon>Sphingobacteriia</taxon>
        <taxon>Sphingobacteriales</taxon>
        <taxon>Sphingobacteriaceae</taxon>
        <taxon>Pedobacter</taxon>
    </lineage>
</organism>
<dbReference type="AlphaFoldDB" id="A0A1G6YU31"/>
<dbReference type="Gene3D" id="3.30.1150.10">
    <property type="match status" value="1"/>
</dbReference>
<dbReference type="GO" id="GO:0098797">
    <property type="term" value="C:plasma membrane protein complex"/>
    <property type="evidence" value="ECO:0007669"/>
    <property type="project" value="TreeGrafter"/>
</dbReference>
<dbReference type="InterPro" id="IPR051045">
    <property type="entry name" value="TonB-dependent_transducer"/>
</dbReference>
<keyword evidence="4" id="KW-1185">Reference proteome</keyword>
<feature type="chain" id="PRO_5011666482" evidence="1">
    <location>
        <begin position="22"/>
        <end position="314"/>
    </location>
</feature>